<dbReference type="PANTHER" id="PTHR12835:SF5">
    <property type="entry name" value="BIOTIN--PROTEIN LIGASE"/>
    <property type="match status" value="1"/>
</dbReference>
<feature type="binding site" evidence="2">
    <location>
        <begin position="101"/>
        <end position="103"/>
    </location>
    <ligand>
        <name>biotin</name>
        <dbReference type="ChEBI" id="CHEBI:57586"/>
    </ligand>
</feature>
<dbReference type="SUPFAM" id="SSF55681">
    <property type="entry name" value="Class II aaRS and biotin synthetases"/>
    <property type="match status" value="1"/>
</dbReference>
<keyword evidence="2" id="KW-0678">Repressor</keyword>
<dbReference type="EMBL" id="FQYT01000011">
    <property type="protein sequence ID" value="SHJ03829.1"/>
    <property type="molecule type" value="Genomic_DNA"/>
</dbReference>
<dbReference type="GO" id="GO:0004077">
    <property type="term" value="F:biotin--[biotin carboxyl-carrier protein] ligase activity"/>
    <property type="evidence" value="ECO:0007669"/>
    <property type="project" value="UniProtKB-UniRule"/>
</dbReference>
<dbReference type="GO" id="GO:0016740">
    <property type="term" value="F:transferase activity"/>
    <property type="evidence" value="ECO:0007669"/>
    <property type="project" value="UniProtKB-ARBA"/>
</dbReference>
<dbReference type="InterPro" id="IPR004408">
    <property type="entry name" value="Biotin_CoA_COase_ligase"/>
</dbReference>
<dbReference type="GO" id="GO:0005737">
    <property type="term" value="C:cytoplasm"/>
    <property type="evidence" value="ECO:0007669"/>
    <property type="project" value="TreeGrafter"/>
</dbReference>
<keyword evidence="2" id="KW-0804">Transcription</keyword>
<dbReference type="GO" id="GO:0006355">
    <property type="term" value="P:regulation of DNA-templated transcription"/>
    <property type="evidence" value="ECO:0007669"/>
    <property type="project" value="UniProtKB-UniRule"/>
</dbReference>
<comment type="function">
    <text evidence="2">Acts both as a biotin--[acetyl-CoA-carboxylase] ligase and a repressor.</text>
</comment>
<dbReference type="Gene3D" id="3.30.930.10">
    <property type="entry name" value="Bira Bifunctional Protein, Domain 2"/>
    <property type="match status" value="1"/>
</dbReference>
<dbReference type="Pfam" id="PF08279">
    <property type="entry name" value="HTH_11"/>
    <property type="match status" value="1"/>
</dbReference>
<organism evidence="4 5">
    <name type="scientific">Parasporobacterium paucivorans DSM 15970</name>
    <dbReference type="NCBI Taxonomy" id="1122934"/>
    <lineage>
        <taxon>Bacteria</taxon>
        <taxon>Bacillati</taxon>
        <taxon>Bacillota</taxon>
        <taxon>Clostridia</taxon>
        <taxon>Lachnospirales</taxon>
        <taxon>Lachnospiraceae</taxon>
        <taxon>Parasporobacterium</taxon>
    </lineage>
</organism>
<evidence type="ECO:0000259" key="3">
    <source>
        <dbReference type="PROSITE" id="PS51733"/>
    </source>
</evidence>
<dbReference type="InterPro" id="IPR036390">
    <property type="entry name" value="WH_DNA-bd_sf"/>
</dbReference>
<dbReference type="HAMAP" id="MF_00978">
    <property type="entry name" value="Bifunct_BirA"/>
    <property type="match status" value="1"/>
</dbReference>
<dbReference type="InterPro" id="IPR036388">
    <property type="entry name" value="WH-like_DNA-bd_sf"/>
</dbReference>
<feature type="DNA-binding region" description="H-T-H motif" evidence="2">
    <location>
        <begin position="32"/>
        <end position="51"/>
    </location>
</feature>
<dbReference type="InterPro" id="IPR013196">
    <property type="entry name" value="HTH_11"/>
</dbReference>
<keyword evidence="2" id="KW-0067">ATP-binding</keyword>
<dbReference type="RefSeq" id="WP_242941652.1">
    <property type="nucleotide sequence ID" value="NZ_FQYT01000011.1"/>
</dbReference>
<feature type="binding site" evidence="2">
    <location>
        <position position="196"/>
    </location>
    <ligand>
        <name>biotin</name>
        <dbReference type="ChEBI" id="CHEBI:57586"/>
    </ligand>
</feature>
<dbReference type="STRING" id="1122934.SAMN02745691_01225"/>
<dbReference type="Gene3D" id="1.10.10.10">
    <property type="entry name" value="Winged helix-like DNA-binding domain superfamily/Winged helix DNA-binding domain"/>
    <property type="match status" value="1"/>
</dbReference>
<gene>
    <name evidence="2" type="primary">birA</name>
    <name evidence="4" type="ORF">SAMN02745691_01225</name>
</gene>
<dbReference type="Pfam" id="PF03099">
    <property type="entry name" value="BPL_LplA_LipB"/>
    <property type="match status" value="1"/>
</dbReference>
<keyword evidence="2" id="KW-0238">DNA-binding</keyword>
<dbReference type="GO" id="GO:0005524">
    <property type="term" value="F:ATP binding"/>
    <property type="evidence" value="ECO:0007669"/>
    <property type="project" value="UniProtKB-UniRule"/>
</dbReference>
<dbReference type="CDD" id="cd16442">
    <property type="entry name" value="BPL"/>
    <property type="match status" value="1"/>
</dbReference>
<feature type="binding site" evidence="2">
    <location>
        <position position="125"/>
    </location>
    <ligand>
        <name>biotin</name>
        <dbReference type="ChEBI" id="CHEBI:57586"/>
    </ligand>
</feature>
<dbReference type="InterPro" id="IPR004143">
    <property type="entry name" value="BPL_LPL_catalytic"/>
</dbReference>
<accession>A0A1M6G1P2</accession>
<dbReference type="Gene3D" id="2.30.30.100">
    <property type="match status" value="1"/>
</dbReference>
<dbReference type="PROSITE" id="PS51733">
    <property type="entry name" value="BPL_LPL_CATALYTIC"/>
    <property type="match status" value="1"/>
</dbReference>
<feature type="domain" description="BPL/LPL catalytic" evidence="3">
    <location>
        <begin position="77"/>
        <end position="272"/>
    </location>
</feature>
<keyword evidence="2" id="KW-0547">Nucleotide-binding</keyword>
<evidence type="ECO:0000256" key="1">
    <source>
        <dbReference type="ARBA" id="ARBA00022598"/>
    </source>
</evidence>
<keyword evidence="5" id="KW-1185">Reference proteome</keyword>
<dbReference type="GO" id="GO:0003677">
    <property type="term" value="F:DNA binding"/>
    <property type="evidence" value="ECO:0007669"/>
    <property type="project" value="UniProtKB-UniRule"/>
</dbReference>
<dbReference type="GO" id="GO:0009249">
    <property type="term" value="P:protein lipoylation"/>
    <property type="evidence" value="ECO:0007669"/>
    <property type="project" value="UniProtKB-ARBA"/>
</dbReference>
<keyword evidence="2" id="KW-0092">Biotin</keyword>
<feature type="binding site" evidence="2">
    <location>
        <begin position="129"/>
        <end position="131"/>
    </location>
    <ligand>
        <name>biotin</name>
        <dbReference type="ChEBI" id="CHEBI:57586"/>
    </ligand>
</feature>
<dbReference type="InterPro" id="IPR030855">
    <property type="entry name" value="Bifunct_BirA"/>
</dbReference>
<sequence>MSGFQSDKGMQPNLKEGVLALLENGKGQDISGSEMAERLHVSRNAIWKAIKQLKEEGYQIEAATNRGYCLHSDNNIVSAQGIYKYLTVDIPGIEVHKTTVSTNTILREKAEENSPEGTVVIAEEQTGGRGRMGRVFFSPAETGLYMSILLRPQLAVSEALNITTCAAVAVAEAIEMNTGIEAQIKWVNDIYCGNKKVCGILTEASFDMENMGINYAILGIGINVFQPRNAFPDEIRDVADALLNKEDNHEDFRNRLAAQVLNRFMKYYDNINDRKLLEEYKRRSLLLGREINILSKEGTQKATALDIDEQFRLKVLMQDGTTKFLSSGEVSVRSVT</sequence>
<protein>
    <recommendedName>
        <fullName evidence="2">Bifunctional ligase/repressor BirA</fullName>
    </recommendedName>
    <alternativeName>
        <fullName evidence="2">Biotin--[acetyl-CoA-carboxylase] ligase</fullName>
        <ecNumber evidence="2">6.3.4.15</ecNumber>
    </alternativeName>
    <alternativeName>
        <fullName evidence="2">Biotin--protein ligase</fullName>
    </alternativeName>
    <alternativeName>
        <fullName evidence="2">Biotin-[acetyl-CoA carboxylase] synthetase</fullName>
    </alternativeName>
</protein>
<dbReference type="InterPro" id="IPR045864">
    <property type="entry name" value="aa-tRNA-synth_II/BPL/LPL"/>
</dbReference>
<reference evidence="4 5" key="1">
    <citation type="submission" date="2016-11" db="EMBL/GenBank/DDBJ databases">
        <authorList>
            <person name="Jaros S."/>
            <person name="Januszkiewicz K."/>
            <person name="Wedrychowicz H."/>
        </authorList>
    </citation>
    <scope>NUCLEOTIDE SEQUENCE [LARGE SCALE GENOMIC DNA]</scope>
    <source>
        <strain evidence="4 5">DSM 15970</strain>
    </source>
</reference>
<keyword evidence="2" id="KW-0805">Transcription regulation</keyword>
<comment type="catalytic activity">
    <reaction evidence="2">
        <text>biotin + L-lysyl-[protein] + ATP = N(6)-biotinyl-L-lysyl-[protein] + AMP + diphosphate + H(+)</text>
        <dbReference type="Rhea" id="RHEA:11756"/>
        <dbReference type="Rhea" id="RHEA-COMP:9752"/>
        <dbReference type="Rhea" id="RHEA-COMP:10505"/>
        <dbReference type="ChEBI" id="CHEBI:15378"/>
        <dbReference type="ChEBI" id="CHEBI:29969"/>
        <dbReference type="ChEBI" id="CHEBI:30616"/>
        <dbReference type="ChEBI" id="CHEBI:33019"/>
        <dbReference type="ChEBI" id="CHEBI:57586"/>
        <dbReference type="ChEBI" id="CHEBI:83144"/>
        <dbReference type="ChEBI" id="CHEBI:456215"/>
        <dbReference type="EC" id="6.3.4.15"/>
    </reaction>
</comment>
<name>A0A1M6G1P2_9FIRM</name>
<proteinExistence type="inferred from homology"/>
<dbReference type="SUPFAM" id="SSF46785">
    <property type="entry name" value="Winged helix' DNA-binding domain"/>
    <property type="match status" value="1"/>
</dbReference>
<dbReference type="AlphaFoldDB" id="A0A1M6G1P2"/>
<dbReference type="EC" id="6.3.4.15" evidence="2"/>
<evidence type="ECO:0000256" key="2">
    <source>
        <dbReference type="HAMAP-Rule" id="MF_00978"/>
    </source>
</evidence>
<keyword evidence="1 2" id="KW-0436">Ligase</keyword>
<dbReference type="PANTHER" id="PTHR12835">
    <property type="entry name" value="BIOTIN PROTEIN LIGASE"/>
    <property type="match status" value="1"/>
</dbReference>
<dbReference type="NCBIfam" id="TIGR00121">
    <property type="entry name" value="birA_ligase"/>
    <property type="match status" value="1"/>
</dbReference>
<comment type="similarity">
    <text evidence="2">Belongs to the biotin--protein ligase family.</text>
</comment>
<dbReference type="Proteomes" id="UP000184342">
    <property type="component" value="Unassembled WGS sequence"/>
</dbReference>
<evidence type="ECO:0000313" key="4">
    <source>
        <dbReference type="EMBL" id="SHJ03829.1"/>
    </source>
</evidence>
<evidence type="ECO:0000313" key="5">
    <source>
        <dbReference type="Proteomes" id="UP000184342"/>
    </source>
</evidence>